<accession>A0A939F5H4</accession>
<evidence type="ECO:0000256" key="6">
    <source>
        <dbReference type="SAM" id="MobiDB-lite"/>
    </source>
</evidence>
<dbReference type="AlphaFoldDB" id="A0A939F5H4"/>
<dbReference type="Proteomes" id="UP000664167">
    <property type="component" value="Unassembled WGS sequence"/>
</dbReference>
<evidence type="ECO:0000313" key="8">
    <source>
        <dbReference type="EMBL" id="MBO0512261.1"/>
    </source>
</evidence>
<dbReference type="RefSeq" id="WP_206961652.1">
    <property type="nucleotide sequence ID" value="NZ_BAAAJJ010000001.1"/>
</dbReference>
<sequence length="971" mass="101908">MRNINRRGLRLASALVAAGLVLSAAPAVAFADDDNGLLTLTDAQTDELTAHAQLNPYGDDEGQAYDPQDATVREDAATAPTADATTPNATADSGSWKVTKKSSIEGDYGMTATTAVGGTRGDYFALDALGIVQRHTADGKQVWRRDNASLYTDWKVTNTRPWQTEPYPARIIMGYNAVGPFTVASDNGYTTGDLTGDGVDDLVYTASVGSTPYRPFTSPGSTLPTGTFVTVLDGATGKTLWSKLYTGVYNIKLVGKTLVVADSPYLNLNAPKGSKTTLTGVRFSYADGALTSTDAWSYDAGALLGASWASLEPLGNGLVAASWDQRKLSATAAPSGTTLVFDTTDGSVKWKATNRLYSRQLHYDAARKSIVALEQSDPNEGVVYELASYALADGTRTTVDRRVNALPIDLVIGDVQGSSKPEYTVSESTVDNNLYINSNTVRALNGDDGSELWSRTIKRDPANSHNGGTAWGLEVVDHKVVASYKDDASYEQAANRGGSRYGRLAVLSGRDGEVRWEQRGLVTSQMWAQPYKKNNGWHLRTVDTNENIRTYNLGSGKQENLVPLRSAVFASVSTDINGDKKKDLIVGGTSNGVFAYDGPSMVSGTPKQLWAATVPGQVHALVKADVNGDHRDETIVAADSAAAVLDSRTGKVLTTIDGGGQFVRSVQAADVNGDGKAEIVVATDKVRVYSGTGKKLWEYAAPASAGDVVFADVSFGDGHLYAQYAQHPGDAAGSMTPGVAGGVALNSRTGKVDWSFTPQPGAGTDGSVWGAPLPAGTFASSGIPYADGHAVAFTVFSIDSQYGSLTTVVQIRDGRTGELLHEGKDGGPWGLGNWLTGPDGLTLISRVSMRTFGPNGQDSRVYTVADSHTAAFATGPGGRRIIVSGQIGGASTYDPSILTAGDDYPSSVADLPAMGGDGIFVGDLNGDGVDEIVSLNADEYGADRTAALEGGGISSPFTAMRNTITATIDPS</sequence>
<evidence type="ECO:0000256" key="4">
    <source>
        <dbReference type="ARBA" id="ARBA00022989"/>
    </source>
</evidence>
<dbReference type="SMART" id="SM00564">
    <property type="entry name" value="PQQ"/>
    <property type="match status" value="5"/>
</dbReference>
<evidence type="ECO:0000256" key="1">
    <source>
        <dbReference type="ARBA" id="ARBA00004167"/>
    </source>
</evidence>
<dbReference type="InterPro" id="IPR028994">
    <property type="entry name" value="Integrin_alpha_N"/>
</dbReference>
<dbReference type="InterPro" id="IPR018391">
    <property type="entry name" value="PQQ_b-propeller_rpt"/>
</dbReference>
<reference evidence="8" key="1">
    <citation type="submission" date="2021-03" db="EMBL/GenBank/DDBJ databases">
        <title>Streptomyces poriferae sp. nov., a novel marine sponge-derived Actinobacteria species with anti-MRSA activity.</title>
        <authorList>
            <person name="Sandoval-Powers M."/>
            <person name="Kralova S."/>
            <person name="Nguyen G.-S."/>
            <person name="Fawwal D."/>
            <person name="Degnes K."/>
            <person name="Klinkenberg G."/>
            <person name="Sletta H."/>
            <person name="Wentzel A."/>
            <person name="Liles M.R."/>
        </authorList>
    </citation>
    <scope>NUCLEOTIDE SEQUENCE</scope>
    <source>
        <strain evidence="8">DSM 41794</strain>
    </source>
</reference>
<keyword evidence="9" id="KW-1185">Reference proteome</keyword>
<dbReference type="EMBL" id="JAFLRJ010000094">
    <property type="protein sequence ID" value="MBO0512261.1"/>
    <property type="molecule type" value="Genomic_DNA"/>
</dbReference>
<dbReference type="InterPro" id="IPR013517">
    <property type="entry name" value="FG-GAP"/>
</dbReference>
<keyword evidence="4" id="KW-1133">Transmembrane helix</keyword>
<keyword evidence="3 7" id="KW-0732">Signal</keyword>
<comment type="subcellular location">
    <subcellularLocation>
        <location evidence="1">Membrane</location>
        <topology evidence="1">Single-pass membrane protein</topology>
    </subcellularLocation>
</comment>
<feature type="signal peptide" evidence="7">
    <location>
        <begin position="1"/>
        <end position="31"/>
    </location>
</feature>
<proteinExistence type="predicted"/>
<dbReference type="InterPro" id="IPR015943">
    <property type="entry name" value="WD40/YVTN_repeat-like_dom_sf"/>
</dbReference>
<dbReference type="PANTHER" id="PTHR21419:SF30">
    <property type="entry name" value="IG-LIKE DOMAIN-CONTAINING PROTEIN"/>
    <property type="match status" value="1"/>
</dbReference>
<dbReference type="SUPFAM" id="SSF69318">
    <property type="entry name" value="Integrin alpha N-terminal domain"/>
    <property type="match status" value="1"/>
</dbReference>
<evidence type="ECO:0000313" key="9">
    <source>
        <dbReference type="Proteomes" id="UP000664167"/>
    </source>
</evidence>
<evidence type="ECO:0000256" key="7">
    <source>
        <dbReference type="SAM" id="SignalP"/>
    </source>
</evidence>
<dbReference type="Gene3D" id="2.130.10.10">
    <property type="entry name" value="YVTN repeat-like/Quinoprotein amine dehydrogenase"/>
    <property type="match status" value="1"/>
</dbReference>
<keyword evidence="5" id="KW-0472">Membrane</keyword>
<feature type="region of interest" description="Disordered" evidence="6">
    <location>
        <begin position="76"/>
        <end position="97"/>
    </location>
</feature>
<evidence type="ECO:0000256" key="2">
    <source>
        <dbReference type="ARBA" id="ARBA00022692"/>
    </source>
</evidence>
<protein>
    <submittedName>
        <fullName evidence="8">FG-GAP repeat protein</fullName>
    </submittedName>
</protein>
<evidence type="ECO:0000256" key="5">
    <source>
        <dbReference type="ARBA" id="ARBA00023136"/>
    </source>
</evidence>
<dbReference type="PROSITE" id="PS51318">
    <property type="entry name" value="TAT"/>
    <property type="match status" value="1"/>
</dbReference>
<dbReference type="InterPro" id="IPR045232">
    <property type="entry name" value="FAM234"/>
</dbReference>
<dbReference type="Pfam" id="PF13517">
    <property type="entry name" value="FG-GAP_3"/>
    <property type="match status" value="1"/>
</dbReference>
<gene>
    <name evidence="8" type="ORF">J0695_10620</name>
</gene>
<name>A0A939F5H4_9ACTN</name>
<feature type="chain" id="PRO_5037689715" evidence="7">
    <location>
        <begin position="32"/>
        <end position="971"/>
    </location>
</feature>
<dbReference type="PANTHER" id="PTHR21419">
    <property type="match status" value="1"/>
</dbReference>
<comment type="caution">
    <text evidence="8">The sequence shown here is derived from an EMBL/GenBank/DDBJ whole genome shotgun (WGS) entry which is preliminary data.</text>
</comment>
<dbReference type="GO" id="GO:0016020">
    <property type="term" value="C:membrane"/>
    <property type="evidence" value="ECO:0007669"/>
    <property type="project" value="UniProtKB-SubCell"/>
</dbReference>
<organism evidence="8 9">
    <name type="scientific">Streptomyces beijiangensis</name>
    <dbReference type="NCBI Taxonomy" id="163361"/>
    <lineage>
        <taxon>Bacteria</taxon>
        <taxon>Bacillati</taxon>
        <taxon>Actinomycetota</taxon>
        <taxon>Actinomycetes</taxon>
        <taxon>Kitasatosporales</taxon>
        <taxon>Streptomycetaceae</taxon>
        <taxon>Streptomyces</taxon>
    </lineage>
</organism>
<evidence type="ECO:0000256" key="3">
    <source>
        <dbReference type="ARBA" id="ARBA00022729"/>
    </source>
</evidence>
<feature type="compositionally biased region" description="Low complexity" evidence="6">
    <location>
        <begin position="77"/>
        <end position="92"/>
    </location>
</feature>
<keyword evidence="2" id="KW-0812">Transmembrane</keyword>
<dbReference type="InterPro" id="IPR006311">
    <property type="entry name" value="TAT_signal"/>
</dbReference>